<gene>
    <name evidence="1" type="ORF">SDRG_10974</name>
</gene>
<dbReference type="GeneID" id="19951701"/>
<dbReference type="InterPro" id="IPR027417">
    <property type="entry name" value="P-loop_NTPase"/>
</dbReference>
<proteinExistence type="predicted"/>
<dbReference type="AlphaFoldDB" id="T0RN33"/>
<name>T0RN33_SAPDV</name>
<keyword evidence="2" id="KW-1185">Reference proteome</keyword>
<evidence type="ECO:0000313" key="1">
    <source>
        <dbReference type="EMBL" id="EQC31372.1"/>
    </source>
</evidence>
<dbReference type="OrthoDB" id="10356336at2759"/>
<dbReference type="Proteomes" id="UP000030762">
    <property type="component" value="Unassembled WGS sequence"/>
</dbReference>
<dbReference type="Gene3D" id="3.40.50.300">
    <property type="entry name" value="P-loop containing nucleotide triphosphate hydrolases"/>
    <property type="match status" value="1"/>
</dbReference>
<organism evidence="1 2">
    <name type="scientific">Saprolegnia diclina (strain VS20)</name>
    <dbReference type="NCBI Taxonomy" id="1156394"/>
    <lineage>
        <taxon>Eukaryota</taxon>
        <taxon>Sar</taxon>
        <taxon>Stramenopiles</taxon>
        <taxon>Oomycota</taxon>
        <taxon>Saprolegniomycetes</taxon>
        <taxon>Saprolegniales</taxon>
        <taxon>Saprolegniaceae</taxon>
        <taxon>Saprolegnia</taxon>
    </lineage>
</organism>
<accession>T0RN33</accession>
<evidence type="ECO:0000313" key="2">
    <source>
        <dbReference type="Proteomes" id="UP000030762"/>
    </source>
</evidence>
<sequence>MAMLHTGVHGVEGPEALQTDVVDGLVVARAEAGDYIVAISPFLPVLAKRLAARIQRQGRCVGDLLQNVQLEPLRSLAQLLWTLETLATAQRAPKLLVVDMACLQQATHDAYELGLIRSISLQLKRLGRLFNCSVLLVGLGPTHHVLWQGSLHSTLTLRATSSEATSLRLVTATRSSFVHPQ</sequence>
<dbReference type="RefSeq" id="XP_008615213.1">
    <property type="nucleotide sequence ID" value="XM_008616991.1"/>
</dbReference>
<dbReference type="OMA" id="HDAYELG"/>
<dbReference type="EMBL" id="JH767169">
    <property type="protein sequence ID" value="EQC31372.1"/>
    <property type="molecule type" value="Genomic_DNA"/>
</dbReference>
<dbReference type="InParanoid" id="T0RN33"/>
<reference evidence="1 2" key="1">
    <citation type="submission" date="2012-04" db="EMBL/GenBank/DDBJ databases">
        <title>The Genome Sequence of Saprolegnia declina VS20.</title>
        <authorList>
            <consortium name="The Broad Institute Genome Sequencing Platform"/>
            <person name="Russ C."/>
            <person name="Nusbaum C."/>
            <person name="Tyler B."/>
            <person name="van West P."/>
            <person name="Dieguez-Uribeondo J."/>
            <person name="de Bruijn I."/>
            <person name="Tripathy S."/>
            <person name="Jiang R."/>
            <person name="Young S.K."/>
            <person name="Zeng Q."/>
            <person name="Gargeya S."/>
            <person name="Fitzgerald M."/>
            <person name="Haas B."/>
            <person name="Abouelleil A."/>
            <person name="Alvarado L."/>
            <person name="Arachchi H.M."/>
            <person name="Berlin A."/>
            <person name="Chapman S.B."/>
            <person name="Goldberg J."/>
            <person name="Griggs A."/>
            <person name="Gujja S."/>
            <person name="Hansen M."/>
            <person name="Howarth C."/>
            <person name="Imamovic A."/>
            <person name="Larimer J."/>
            <person name="McCowen C."/>
            <person name="Montmayeur A."/>
            <person name="Murphy C."/>
            <person name="Neiman D."/>
            <person name="Pearson M."/>
            <person name="Priest M."/>
            <person name="Roberts A."/>
            <person name="Saif S."/>
            <person name="Shea T."/>
            <person name="Sisk P."/>
            <person name="Sykes S."/>
            <person name="Wortman J."/>
            <person name="Nusbaum C."/>
            <person name="Birren B."/>
        </authorList>
    </citation>
    <scope>NUCLEOTIDE SEQUENCE [LARGE SCALE GENOMIC DNA]</scope>
    <source>
        <strain evidence="1 2">VS20</strain>
    </source>
</reference>
<dbReference type="SUPFAM" id="SSF52540">
    <property type="entry name" value="P-loop containing nucleoside triphosphate hydrolases"/>
    <property type="match status" value="1"/>
</dbReference>
<dbReference type="VEuPathDB" id="FungiDB:SDRG_10974"/>
<protein>
    <submittedName>
        <fullName evidence="1">Uncharacterized protein</fullName>
    </submittedName>
</protein>